<dbReference type="InterPro" id="IPR050678">
    <property type="entry name" value="DNA_Partitioning_ATPase"/>
</dbReference>
<organism evidence="2">
    <name type="scientific">Eiseniibacteriota bacterium</name>
    <dbReference type="NCBI Taxonomy" id="2212470"/>
    <lineage>
        <taxon>Bacteria</taxon>
        <taxon>Candidatus Eiseniibacteriota</taxon>
    </lineage>
</organism>
<dbReference type="PANTHER" id="PTHR13696:SF52">
    <property type="entry name" value="PARA FAMILY PROTEIN CT_582"/>
    <property type="match status" value="1"/>
</dbReference>
<dbReference type="Proteomes" id="UP000886069">
    <property type="component" value="Unassembled WGS sequence"/>
</dbReference>
<protein>
    <submittedName>
        <fullName evidence="2">ParA family protein</fullName>
    </submittedName>
</protein>
<reference evidence="2" key="1">
    <citation type="journal article" date="2020" name="mSystems">
        <title>Genome- and Community-Level Interaction Insights into Carbon Utilization and Element Cycling Functions of Hydrothermarchaeota in Hydrothermal Sediment.</title>
        <authorList>
            <person name="Zhou Z."/>
            <person name="Liu Y."/>
            <person name="Xu W."/>
            <person name="Pan J."/>
            <person name="Luo Z.H."/>
            <person name="Li M."/>
        </authorList>
    </citation>
    <scope>NUCLEOTIDE SEQUENCE [LARGE SCALE GENOMIC DNA]</scope>
    <source>
        <strain evidence="2">SpSt-1233</strain>
    </source>
</reference>
<dbReference type="EMBL" id="DSEC01000025">
    <property type="protein sequence ID" value="HER42888.1"/>
    <property type="molecule type" value="Genomic_DNA"/>
</dbReference>
<dbReference type="Gene3D" id="3.40.50.300">
    <property type="entry name" value="P-loop containing nucleotide triphosphate hydrolases"/>
    <property type="match status" value="1"/>
</dbReference>
<dbReference type="InterPro" id="IPR027417">
    <property type="entry name" value="P-loop_NTPase"/>
</dbReference>
<dbReference type="SUPFAM" id="SSF52540">
    <property type="entry name" value="P-loop containing nucleoside triphosphate hydrolases"/>
    <property type="match status" value="1"/>
</dbReference>
<evidence type="ECO:0000313" key="2">
    <source>
        <dbReference type="EMBL" id="HER42888.1"/>
    </source>
</evidence>
<dbReference type="AlphaFoldDB" id="A0A7V2F2X0"/>
<evidence type="ECO:0000259" key="1">
    <source>
        <dbReference type="Pfam" id="PF13614"/>
    </source>
</evidence>
<comment type="caution">
    <text evidence="2">The sequence shown here is derived from an EMBL/GenBank/DDBJ whole genome shotgun (WGS) entry which is preliminary data.</text>
</comment>
<sequence>MRKYAVMTMKGGTGKTTTAVNIAHGFSLSGRRVLLIDCDPQRNAAVTFGVEAEKGLAELLTTGDTDILQVRENLFVIDSGGRRLAEVELVLGGTERREGRLRQSMQFLKGCDFVVCDCPPSVNLINVNVLNFCDEVIIPLSMDYLSQVGADQTIEIIDEMKWVTERGDISYRILPTFYDGRTRISRRVLEEVRERFGERVFQTTIRINTAIREAPGQHKTIYEHAPLSRGAFDYYKLTEEILDLVPAG</sequence>
<dbReference type="CDD" id="cd02042">
    <property type="entry name" value="ParAB_family"/>
    <property type="match status" value="1"/>
</dbReference>
<dbReference type="Pfam" id="PF13614">
    <property type="entry name" value="AAA_31"/>
    <property type="match status" value="1"/>
</dbReference>
<feature type="domain" description="AAA" evidence="1">
    <location>
        <begin position="2"/>
        <end position="161"/>
    </location>
</feature>
<name>A0A7V2F2X0_UNCEI</name>
<dbReference type="InterPro" id="IPR025669">
    <property type="entry name" value="AAA_dom"/>
</dbReference>
<dbReference type="PANTHER" id="PTHR13696">
    <property type="entry name" value="P-LOOP CONTAINING NUCLEOSIDE TRIPHOSPHATE HYDROLASE"/>
    <property type="match status" value="1"/>
</dbReference>
<proteinExistence type="predicted"/>
<gene>
    <name evidence="2" type="ORF">ENO08_00315</name>
</gene>
<accession>A0A7V2F2X0</accession>